<evidence type="ECO:0000313" key="2">
    <source>
        <dbReference type="Proteomes" id="UP000754710"/>
    </source>
</evidence>
<evidence type="ECO:0008006" key="3">
    <source>
        <dbReference type="Google" id="ProtNLM"/>
    </source>
</evidence>
<name>A0ABS7RER2_9ACTN</name>
<keyword evidence="2" id="KW-1185">Reference proteome</keyword>
<proteinExistence type="predicted"/>
<gene>
    <name evidence="1" type="ORF">K1X13_01675</name>
</gene>
<accession>A0ABS7RER2</accession>
<organism evidence="1 2">
    <name type="scientific">Nocardioides jiangsuensis</name>
    <dbReference type="NCBI Taxonomy" id="2866161"/>
    <lineage>
        <taxon>Bacteria</taxon>
        <taxon>Bacillati</taxon>
        <taxon>Actinomycetota</taxon>
        <taxon>Actinomycetes</taxon>
        <taxon>Propionibacteriales</taxon>
        <taxon>Nocardioidaceae</taxon>
        <taxon>Nocardioides</taxon>
    </lineage>
</organism>
<dbReference type="Proteomes" id="UP000754710">
    <property type="component" value="Unassembled WGS sequence"/>
</dbReference>
<sequence length="356" mass="39202">MIGTPSYAVTGLPTLERVLSGFDDTGTRWALLRGRASLGVPGRDVDLLVAGADLPRAEDVIFGLGGVALPRSLHPWHRFYVLPDPQSGPGLKLDVVVEILYHRQLRIHSGLEEALLARRVRDGWLWLLDPTDTFWTVLLHCLLDKRAVNERRQDELTAALPLVVSPSPGEELFERLCPSSWNAARALDRVRERDWDALVALGRELVPSSPAPTPSSPTAGSRRAVRWARAAAAAAYPLVWRGTGLGADPHALELADAAAVDVIVLDLRRWPALRELELLVADADHERLVAALRRGRYRRVAGAWTRPTSTGLERVRVGSPSRRGMTPAAWAELQASASPMYRRRHCRRPARVPGGP</sequence>
<protein>
    <recommendedName>
        <fullName evidence="3">Nucleotidyltransferase-like protein</fullName>
    </recommendedName>
</protein>
<dbReference type="EMBL" id="JAIEZQ010000001">
    <property type="protein sequence ID" value="MBY9073520.1"/>
    <property type="molecule type" value="Genomic_DNA"/>
</dbReference>
<dbReference type="RefSeq" id="WP_221023308.1">
    <property type="nucleotide sequence ID" value="NZ_JAIEZQ010000001.1"/>
</dbReference>
<reference evidence="1 2" key="1">
    <citation type="submission" date="2021-08" db="EMBL/GenBank/DDBJ databases">
        <title>Nocardioides bacterium WL0053 sp. nov., isolated from the sediment.</title>
        <authorList>
            <person name="Wang L."/>
            <person name="Zhang D."/>
            <person name="Zhang A."/>
        </authorList>
    </citation>
    <scope>NUCLEOTIDE SEQUENCE [LARGE SCALE GENOMIC DNA]</scope>
    <source>
        <strain evidence="1 2">WL0053</strain>
    </source>
</reference>
<evidence type="ECO:0000313" key="1">
    <source>
        <dbReference type="EMBL" id="MBY9073520.1"/>
    </source>
</evidence>
<comment type="caution">
    <text evidence="1">The sequence shown here is derived from an EMBL/GenBank/DDBJ whole genome shotgun (WGS) entry which is preliminary data.</text>
</comment>